<keyword evidence="1" id="KW-0456">Lyase</keyword>
<dbReference type="AlphaFoldDB" id="A8AAC4"/>
<protein>
    <recommendedName>
        <fullName evidence="2">Phosphomevalonate dehydratase small subunit-like domain-containing protein</fullName>
    </recommendedName>
</protein>
<dbReference type="SUPFAM" id="SSF52016">
    <property type="entry name" value="LeuD/IlvD-like"/>
    <property type="match status" value="1"/>
</dbReference>
<dbReference type="Gene3D" id="3.50.30.10">
    <property type="entry name" value="Phosphohistidine domain"/>
    <property type="match status" value="1"/>
</dbReference>
<keyword evidence="4" id="KW-1185">Reference proteome</keyword>
<dbReference type="InterPro" id="IPR002840">
    <property type="entry name" value="PMDh-S-like_dom"/>
</dbReference>
<dbReference type="GO" id="GO:0016829">
    <property type="term" value="F:lyase activity"/>
    <property type="evidence" value="ECO:0007669"/>
    <property type="project" value="UniProtKB-KW"/>
</dbReference>
<dbReference type="Pfam" id="PF01989">
    <property type="entry name" value="AcnX_swivel_put"/>
    <property type="match status" value="1"/>
</dbReference>
<proteinExistence type="predicted"/>
<dbReference type="HOGENOM" id="CLU_141583_2_1_2"/>
<evidence type="ECO:0000313" key="3">
    <source>
        <dbReference type="EMBL" id="ABU81876.1"/>
    </source>
</evidence>
<dbReference type="KEGG" id="iho:Igni_0694"/>
<dbReference type="Proteomes" id="UP000000262">
    <property type="component" value="Chromosome"/>
</dbReference>
<evidence type="ECO:0000256" key="1">
    <source>
        <dbReference type="ARBA" id="ARBA00023239"/>
    </source>
</evidence>
<dbReference type="PhylomeDB" id="A8AAC4"/>
<gene>
    <name evidence="3" type="ordered locus">Igni_0694</name>
</gene>
<dbReference type="RefSeq" id="WP_011998728.1">
    <property type="nucleotide sequence ID" value="NC_009776.1"/>
</dbReference>
<reference evidence="3 4" key="1">
    <citation type="journal article" date="2008" name="Genome Biol.">
        <title>A genomic analysis of the archaeal system Ignicoccus hospitalis-Nanoarchaeum equitans.</title>
        <authorList>
            <person name="Podar M."/>
            <person name="Anderson I."/>
            <person name="Makarova K.S."/>
            <person name="Elkins J.G."/>
            <person name="Ivanova N."/>
            <person name="Wall M.A."/>
            <person name="Lykidis A."/>
            <person name="Mavromatis K."/>
            <person name="Sun H."/>
            <person name="Hudson M.E."/>
            <person name="Chen W."/>
            <person name="Deciu C."/>
            <person name="Hutchison D."/>
            <person name="Eads J.R."/>
            <person name="Anderson A."/>
            <person name="Fernandes F."/>
            <person name="Szeto E."/>
            <person name="Lapidus A."/>
            <person name="Kyrpides N.C."/>
            <person name="Saier M.H.Jr."/>
            <person name="Richardson P.M."/>
            <person name="Rachel R."/>
            <person name="Huber H."/>
            <person name="Eisen J.A."/>
            <person name="Koonin E.V."/>
            <person name="Keller M."/>
            <person name="Stetter K.O."/>
        </authorList>
    </citation>
    <scope>NUCLEOTIDE SEQUENCE [LARGE SCALE GENOMIC DNA]</scope>
    <source>
        <strain evidence="4">KIN4/I / DSM 18386 / JCM 14125</strain>
    </source>
</reference>
<feature type="domain" description="Phosphomevalonate dehydratase small subunit-like" evidence="2">
    <location>
        <begin position="35"/>
        <end position="109"/>
    </location>
</feature>
<dbReference type="STRING" id="453591.Igni_0694"/>
<sequence length="152" mass="15883">MVGEVEGRSKRLACGRALVGGGDVVGVVVKVEHPLSFLGEVDPLKGTLYDGRSIKNKVLVVKGVRGSTVGSYVIYALRYYNNAPLAIVVEGEADPIAVAGCVMAKLPLVDKTGPLGLRDGDEVLLRFTEGKGCILKVGGVDLKTSNRTAEGS</sequence>
<dbReference type="GeneID" id="5562806"/>
<dbReference type="OrthoDB" id="18062at2157"/>
<evidence type="ECO:0000313" key="4">
    <source>
        <dbReference type="Proteomes" id="UP000000262"/>
    </source>
</evidence>
<organism evidence="3 4">
    <name type="scientific">Ignicoccus hospitalis (strain KIN4/I / DSM 18386 / JCM 14125)</name>
    <dbReference type="NCBI Taxonomy" id="453591"/>
    <lineage>
        <taxon>Archaea</taxon>
        <taxon>Thermoproteota</taxon>
        <taxon>Thermoprotei</taxon>
        <taxon>Desulfurococcales</taxon>
        <taxon>Desulfurococcaceae</taxon>
        <taxon>Ignicoccus</taxon>
    </lineage>
</organism>
<evidence type="ECO:0000259" key="2">
    <source>
        <dbReference type="Pfam" id="PF01989"/>
    </source>
</evidence>
<dbReference type="eggNOG" id="arCOG04279">
    <property type="taxonomic scope" value="Archaea"/>
</dbReference>
<accession>A8AAC4</accession>
<dbReference type="EMBL" id="CP000816">
    <property type="protein sequence ID" value="ABU81876.1"/>
    <property type="molecule type" value="Genomic_DNA"/>
</dbReference>
<name>A8AAC4_IGNH4</name>